<dbReference type="PANTHER" id="PTHR42852">
    <property type="entry name" value="THIOL:DISULFIDE INTERCHANGE PROTEIN DSBE"/>
    <property type="match status" value="1"/>
</dbReference>
<feature type="domain" description="Thioredoxin" evidence="6">
    <location>
        <begin position="25"/>
        <end position="176"/>
    </location>
</feature>
<dbReference type="PROSITE" id="PS00194">
    <property type="entry name" value="THIOREDOXIN_1"/>
    <property type="match status" value="1"/>
</dbReference>
<evidence type="ECO:0000313" key="7">
    <source>
        <dbReference type="EMBL" id="MFD0767146.1"/>
    </source>
</evidence>
<sequence>MKLKICFPALLCLIFWFGMANAQGIKIGDRVPDLLITNIKGLRLEGKPVDRARLSDFSGKLLILDFWATWCAPCRRMMPVMDTLQRAFNGRVQFLSVTYEPERVAGPVLAAMQKIRPFELPEVFSDVALGRLFPHKYLPHYVWISGSGVLLATTEEKEVTAANIEKMLAGAGAALTVKRDSVVAYDAGLPLLVGGNGGDGRAFVYHSLLAGFKRGLTAGVSVSAFDAVKGQRFTARNVPLPWLCRLAFGENGRVFPPSRTLLLSRDSLSMDTRLSGADFEGWLDAGNGWTYELALPPQLAGFAYSFMQADLARLFPQYAVAVEKRHMRCLALVRSGDEDKLKSRGGELVVDINPYKATLQNAHLSQLMMRLERQYMQNNKLPLVDATGYTGRVDLELDAKLYDVADMNRALSPYGLAFKEQDQAVEVLVIADKPKPKS</sequence>
<accession>A0ABW2ZLZ7</accession>
<feature type="signal peptide" evidence="5">
    <location>
        <begin position="1"/>
        <end position="22"/>
    </location>
</feature>
<evidence type="ECO:0000256" key="4">
    <source>
        <dbReference type="ARBA" id="ARBA00023284"/>
    </source>
</evidence>
<gene>
    <name evidence="7" type="ORF">ACFQZI_19990</name>
</gene>
<keyword evidence="4" id="KW-0676">Redox-active center</keyword>
<name>A0ABW2ZLZ7_9SPHI</name>
<feature type="chain" id="PRO_5046439912" evidence="5">
    <location>
        <begin position="23"/>
        <end position="438"/>
    </location>
</feature>
<dbReference type="SUPFAM" id="SSF52833">
    <property type="entry name" value="Thioredoxin-like"/>
    <property type="match status" value="1"/>
</dbReference>
<organism evidence="7 8">
    <name type="scientific">Mucilaginibacter lutimaris</name>
    <dbReference type="NCBI Taxonomy" id="931629"/>
    <lineage>
        <taxon>Bacteria</taxon>
        <taxon>Pseudomonadati</taxon>
        <taxon>Bacteroidota</taxon>
        <taxon>Sphingobacteriia</taxon>
        <taxon>Sphingobacteriales</taxon>
        <taxon>Sphingobacteriaceae</taxon>
        <taxon>Mucilaginibacter</taxon>
    </lineage>
</organism>
<keyword evidence="5" id="KW-0732">Signal</keyword>
<dbReference type="InterPro" id="IPR036249">
    <property type="entry name" value="Thioredoxin-like_sf"/>
</dbReference>
<dbReference type="InterPro" id="IPR013766">
    <property type="entry name" value="Thioredoxin_domain"/>
</dbReference>
<dbReference type="PROSITE" id="PS51352">
    <property type="entry name" value="THIOREDOXIN_2"/>
    <property type="match status" value="1"/>
</dbReference>
<keyword evidence="3" id="KW-1015">Disulfide bond</keyword>
<dbReference type="EMBL" id="JBHTIA010000024">
    <property type="protein sequence ID" value="MFD0767146.1"/>
    <property type="molecule type" value="Genomic_DNA"/>
</dbReference>
<evidence type="ECO:0000313" key="8">
    <source>
        <dbReference type="Proteomes" id="UP001597073"/>
    </source>
</evidence>
<protein>
    <submittedName>
        <fullName evidence="7">TlpA family protein disulfide reductase</fullName>
    </submittedName>
</protein>
<keyword evidence="8" id="KW-1185">Reference proteome</keyword>
<reference evidence="8" key="1">
    <citation type="journal article" date="2019" name="Int. J. Syst. Evol. Microbiol.">
        <title>The Global Catalogue of Microorganisms (GCM) 10K type strain sequencing project: providing services to taxonomists for standard genome sequencing and annotation.</title>
        <authorList>
            <consortium name="The Broad Institute Genomics Platform"/>
            <consortium name="The Broad Institute Genome Sequencing Center for Infectious Disease"/>
            <person name="Wu L."/>
            <person name="Ma J."/>
        </authorList>
    </citation>
    <scope>NUCLEOTIDE SEQUENCE [LARGE SCALE GENOMIC DNA]</scope>
    <source>
        <strain evidence="8">CCUG 60742</strain>
    </source>
</reference>
<proteinExistence type="predicted"/>
<keyword evidence="2" id="KW-0201">Cytochrome c-type biogenesis</keyword>
<evidence type="ECO:0000259" key="6">
    <source>
        <dbReference type="PROSITE" id="PS51352"/>
    </source>
</evidence>
<dbReference type="CDD" id="cd02966">
    <property type="entry name" value="TlpA_like_family"/>
    <property type="match status" value="1"/>
</dbReference>
<evidence type="ECO:0000256" key="1">
    <source>
        <dbReference type="ARBA" id="ARBA00004196"/>
    </source>
</evidence>
<dbReference type="RefSeq" id="WP_377145670.1">
    <property type="nucleotide sequence ID" value="NZ_JBHTIA010000024.1"/>
</dbReference>
<comment type="subcellular location">
    <subcellularLocation>
        <location evidence="1">Cell envelope</location>
    </subcellularLocation>
</comment>
<evidence type="ECO:0000256" key="2">
    <source>
        <dbReference type="ARBA" id="ARBA00022748"/>
    </source>
</evidence>
<dbReference type="PANTHER" id="PTHR42852:SF6">
    <property type="entry name" value="THIOL:DISULFIDE INTERCHANGE PROTEIN DSBE"/>
    <property type="match status" value="1"/>
</dbReference>
<evidence type="ECO:0000256" key="3">
    <source>
        <dbReference type="ARBA" id="ARBA00023157"/>
    </source>
</evidence>
<dbReference type="Pfam" id="PF00085">
    <property type="entry name" value="Thioredoxin"/>
    <property type="match status" value="1"/>
</dbReference>
<dbReference type="Proteomes" id="UP001597073">
    <property type="component" value="Unassembled WGS sequence"/>
</dbReference>
<dbReference type="InterPro" id="IPR017937">
    <property type="entry name" value="Thioredoxin_CS"/>
</dbReference>
<dbReference type="Gene3D" id="3.40.30.10">
    <property type="entry name" value="Glutaredoxin"/>
    <property type="match status" value="1"/>
</dbReference>
<comment type="caution">
    <text evidence="7">The sequence shown here is derived from an EMBL/GenBank/DDBJ whole genome shotgun (WGS) entry which is preliminary data.</text>
</comment>
<evidence type="ECO:0000256" key="5">
    <source>
        <dbReference type="SAM" id="SignalP"/>
    </source>
</evidence>
<dbReference type="InterPro" id="IPR050553">
    <property type="entry name" value="Thioredoxin_ResA/DsbE_sf"/>
</dbReference>